<organism evidence="1 2">
    <name type="scientific">Kwoniella newhampshirensis</name>
    <dbReference type="NCBI Taxonomy" id="1651941"/>
    <lineage>
        <taxon>Eukaryota</taxon>
        <taxon>Fungi</taxon>
        <taxon>Dikarya</taxon>
        <taxon>Basidiomycota</taxon>
        <taxon>Agaricomycotina</taxon>
        <taxon>Tremellomycetes</taxon>
        <taxon>Tremellales</taxon>
        <taxon>Cryptococcaceae</taxon>
        <taxon>Kwoniella</taxon>
    </lineage>
</organism>
<accession>A0AAW0Z043</accession>
<dbReference type="EMBL" id="JBCAWK010000005">
    <property type="protein sequence ID" value="KAK8858709.1"/>
    <property type="molecule type" value="Genomic_DNA"/>
</dbReference>
<protein>
    <submittedName>
        <fullName evidence="1">Uncharacterized protein</fullName>
    </submittedName>
</protein>
<keyword evidence="2" id="KW-1185">Reference proteome</keyword>
<dbReference type="Proteomes" id="UP001388673">
    <property type="component" value="Unassembled WGS sequence"/>
</dbReference>
<gene>
    <name evidence="1" type="ORF">IAR55_002938</name>
</gene>
<comment type="caution">
    <text evidence="1">The sequence shown here is derived from an EMBL/GenBank/DDBJ whole genome shotgun (WGS) entry which is preliminary data.</text>
</comment>
<sequence>MRSNVLLFLSKEMGKSGKMRNGKRLTTLLGGDPVDRVIRVTLSPDLAADGDGGGLALDGLSVGVNVGDLDLDRGVVLGGDESVCAGRVRRKCETAERICVQTNFDEEF</sequence>
<proteinExistence type="predicted"/>
<evidence type="ECO:0000313" key="1">
    <source>
        <dbReference type="EMBL" id="KAK8858709.1"/>
    </source>
</evidence>
<name>A0AAW0Z043_9TREE</name>
<dbReference type="GeneID" id="92180196"/>
<dbReference type="AlphaFoldDB" id="A0AAW0Z043"/>
<evidence type="ECO:0000313" key="2">
    <source>
        <dbReference type="Proteomes" id="UP001388673"/>
    </source>
</evidence>
<reference evidence="1 2" key="1">
    <citation type="journal article" date="2024" name="bioRxiv">
        <title>Comparative genomics of Cryptococcus and Kwoniella reveals pathogenesis evolution and contrasting karyotype dynamics via intercentromeric recombination or chromosome fusion.</title>
        <authorList>
            <person name="Coelho M.A."/>
            <person name="David-Palma M."/>
            <person name="Shea T."/>
            <person name="Bowers K."/>
            <person name="McGinley-Smith S."/>
            <person name="Mohammad A.W."/>
            <person name="Gnirke A."/>
            <person name="Yurkov A.M."/>
            <person name="Nowrousian M."/>
            <person name="Sun S."/>
            <person name="Cuomo C.A."/>
            <person name="Heitman J."/>
        </authorList>
    </citation>
    <scope>NUCLEOTIDE SEQUENCE [LARGE SCALE GENOMIC DNA]</scope>
    <source>
        <strain evidence="1 2">CBS 13917</strain>
    </source>
</reference>
<dbReference type="RefSeq" id="XP_066803550.1">
    <property type="nucleotide sequence ID" value="XM_066946049.1"/>
</dbReference>
<dbReference type="KEGG" id="kne:92180196"/>